<dbReference type="InterPro" id="IPR027417">
    <property type="entry name" value="P-loop_NTPase"/>
</dbReference>
<protein>
    <submittedName>
        <fullName evidence="2">Tetratricopeptide (TPR) repeat protein/transcriptional regulator with XRE-family HTH domain</fullName>
    </submittedName>
</protein>
<dbReference type="InterPro" id="IPR049945">
    <property type="entry name" value="AAA_22"/>
</dbReference>
<dbReference type="InterPro" id="IPR010982">
    <property type="entry name" value="Lambda_DNA-bd_dom_sf"/>
</dbReference>
<dbReference type="Pfam" id="PF13424">
    <property type="entry name" value="TPR_12"/>
    <property type="match status" value="1"/>
</dbReference>
<sequence length="739" mass="79963">MGRGGRTEGAAALFGPELRRLRQQRGLSLRDLSKIISFTPGYLSKVENGRPPSPELARACDDTLGADGALVALANAEAAVRPAQLPAGIRRFVGRGDQLSLLDTADARAVIIDGPPGTGKTMLALRWAHHAVDRFPDGQLYIDLRGHSPHERPVEPRVALEEFLAALGVPANGIPSSLERCSALFRSLVADRKLLVVLDNAADATQVRPLLPAAPGCVVVVTSRERLSSIAVQTDALRVTLGPMTPADSIALIRRVIGEERAEAEPEAVTDLAARCGFLPLALRIAAERVLAQPHYLVRDLVEELDADGRLDVLSTFDSIAVRTVFDWSYRRLDDKCARMFRLLGLHRGPTIGAGAAAALAGLPLAAARTTLDRLAAVHLVQTIGRDRYRLHDLLREYAAELVAADESGPAVTRMVTWYQATAYAAGLALAPFRVDALTPDPVPSPVKALEFADHDAALSWCDAELPNFVPVIQLGLEHRACAPSWKLAVALWNYWLHRKPWTIWVRSQQLALAAAEETGDPHAEGCVSINLAEAYRRMGDFVQSTQLYMRALRLRRQSDDRLGEAWTLACTAFLAVDTGDMARADEYAAQALELFREFDDQEGVGVALATIGDVHRSRGRFDDALSAMAGSLAVQESLGALGAKSWVLMKMAAVHADRGHRDTALRELRLALAACRSAGDRWAEAESLSRIGDILADLDRLPEARQAWAAAKALYEDIGDPARAAALQARADPEKLGA</sequence>
<dbReference type="PRINTS" id="PR00364">
    <property type="entry name" value="DISEASERSIST"/>
</dbReference>
<dbReference type="SUPFAM" id="SSF52540">
    <property type="entry name" value="P-loop containing nucleoside triphosphate hydrolases"/>
    <property type="match status" value="1"/>
</dbReference>
<dbReference type="Pfam" id="PF13560">
    <property type="entry name" value="HTH_31"/>
    <property type="match status" value="1"/>
</dbReference>
<dbReference type="InterPro" id="IPR019734">
    <property type="entry name" value="TPR_rpt"/>
</dbReference>
<gene>
    <name evidence="2" type="ORF">BJ998_003395</name>
</gene>
<accession>A0A7W9KGJ1</accession>
<dbReference type="PANTHER" id="PTHR47691">
    <property type="entry name" value="REGULATOR-RELATED"/>
    <property type="match status" value="1"/>
</dbReference>
<dbReference type="InterPro" id="IPR001387">
    <property type="entry name" value="Cro/C1-type_HTH"/>
</dbReference>
<comment type="caution">
    <text evidence="2">The sequence shown here is derived from an EMBL/GenBank/DDBJ whole genome shotgun (WGS) entry which is preliminary data.</text>
</comment>
<organism evidence="2 3">
    <name type="scientific">Kutzneria kofuensis</name>
    <dbReference type="NCBI Taxonomy" id="103725"/>
    <lineage>
        <taxon>Bacteria</taxon>
        <taxon>Bacillati</taxon>
        <taxon>Actinomycetota</taxon>
        <taxon>Actinomycetes</taxon>
        <taxon>Pseudonocardiales</taxon>
        <taxon>Pseudonocardiaceae</taxon>
        <taxon>Kutzneria</taxon>
    </lineage>
</organism>
<dbReference type="RefSeq" id="WP_184862788.1">
    <property type="nucleotide sequence ID" value="NZ_BAAAWY010000003.1"/>
</dbReference>
<name>A0A7W9KGJ1_9PSEU</name>
<dbReference type="SMART" id="SM00028">
    <property type="entry name" value="TPR"/>
    <property type="match status" value="5"/>
</dbReference>
<dbReference type="Proteomes" id="UP000585638">
    <property type="component" value="Unassembled WGS sequence"/>
</dbReference>
<evidence type="ECO:0000313" key="2">
    <source>
        <dbReference type="EMBL" id="MBB5892199.1"/>
    </source>
</evidence>
<dbReference type="Gene3D" id="1.10.260.40">
    <property type="entry name" value="lambda repressor-like DNA-binding domains"/>
    <property type="match status" value="1"/>
</dbReference>
<dbReference type="SUPFAM" id="SSF48452">
    <property type="entry name" value="TPR-like"/>
    <property type="match status" value="2"/>
</dbReference>
<evidence type="ECO:0000313" key="3">
    <source>
        <dbReference type="Proteomes" id="UP000585638"/>
    </source>
</evidence>
<dbReference type="InterPro" id="IPR011990">
    <property type="entry name" value="TPR-like_helical_dom_sf"/>
</dbReference>
<proteinExistence type="predicted"/>
<keyword evidence="3" id="KW-1185">Reference proteome</keyword>
<dbReference type="SUPFAM" id="SSF47413">
    <property type="entry name" value="lambda repressor-like DNA-binding domains"/>
    <property type="match status" value="1"/>
</dbReference>
<dbReference type="Pfam" id="PF13401">
    <property type="entry name" value="AAA_22"/>
    <property type="match status" value="1"/>
</dbReference>
<evidence type="ECO:0000259" key="1">
    <source>
        <dbReference type="PROSITE" id="PS50943"/>
    </source>
</evidence>
<dbReference type="Gene3D" id="3.40.50.300">
    <property type="entry name" value="P-loop containing nucleotide triphosphate hydrolases"/>
    <property type="match status" value="1"/>
</dbReference>
<dbReference type="GO" id="GO:0016887">
    <property type="term" value="F:ATP hydrolysis activity"/>
    <property type="evidence" value="ECO:0007669"/>
    <property type="project" value="InterPro"/>
</dbReference>
<dbReference type="EMBL" id="JACHIR010000001">
    <property type="protein sequence ID" value="MBB5892199.1"/>
    <property type="molecule type" value="Genomic_DNA"/>
</dbReference>
<feature type="domain" description="HTH cro/C1-type" evidence="1">
    <location>
        <begin position="18"/>
        <end position="71"/>
    </location>
</feature>
<reference evidence="2 3" key="1">
    <citation type="submission" date="2020-08" db="EMBL/GenBank/DDBJ databases">
        <title>Sequencing the genomes of 1000 actinobacteria strains.</title>
        <authorList>
            <person name="Klenk H.-P."/>
        </authorList>
    </citation>
    <scope>NUCLEOTIDE SEQUENCE [LARGE SCALE GENOMIC DNA]</scope>
    <source>
        <strain evidence="2 3">DSM 43851</strain>
    </source>
</reference>
<dbReference type="SMART" id="SM00530">
    <property type="entry name" value="HTH_XRE"/>
    <property type="match status" value="1"/>
</dbReference>
<dbReference type="GO" id="GO:0003677">
    <property type="term" value="F:DNA binding"/>
    <property type="evidence" value="ECO:0007669"/>
    <property type="project" value="InterPro"/>
</dbReference>
<dbReference type="Gene3D" id="1.25.40.10">
    <property type="entry name" value="Tetratricopeptide repeat domain"/>
    <property type="match status" value="2"/>
</dbReference>
<dbReference type="PROSITE" id="PS50943">
    <property type="entry name" value="HTH_CROC1"/>
    <property type="match status" value="1"/>
</dbReference>
<dbReference type="PANTHER" id="PTHR47691:SF3">
    <property type="entry name" value="HTH-TYPE TRANSCRIPTIONAL REGULATOR RV0890C-RELATED"/>
    <property type="match status" value="1"/>
</dbReference>
<dbReference type="CDD" id="cd00093">
    <property type="entry name" value="HTH_XRE"/>
    <property type="match status" value="1"/>
</dbReference>
<dbReference type="AlphaFoldDB" id="A0A7W9KGJ1"/>